<dbReference type="Pfam" id="PF13416">
    <property type="entry name" value="SBP_bac_8"/>
    <property type="match status" value="1"/>
</dbReference>
<dbReference type="EMBL" id="BOQL01000003">
    <property type="protein sequence ID" value="GIM63189.1"/>
    <property type="molecule type" value="Genomic_DNA"/>
</dbReference>
<reference evidence="4" key="1">
    <citation type="submission" date="2021-03" db="EMBL/GenBank/DDBJ databases">
        <title>Whole genome shotgun sequence of Actinoplanes auranticolor NBRC 12245.</title>
        <authorList>
            <person name="Komaki H."/>
            <person name="Tamura T."/>
        </authorList>
    </citation>
    <scope>NUCLEOTIDE SEQUENCE</scope>
    <source>
        <strain evidence="4">NBRC 12245</strain>
    </source>
</reference>
<dbReference type="Proteomes" id="UP000681340">
    <property type="component" value="Unassembled WGS sequence"/>
</dbReference>
<keyword evidence="5" id="KW-1185">Reference proteome</keyword>
<dbReference type="RefSeq" id="WP_246594808.1">
    <property type="nucleotide sequence ID" value="NZ_BAABEA010000017.1"/>
</dbReference>
<sequence>MKPHLTRRGLLGLGVGAGGAVMLGACGDDGPNPVVGGGGENAQPAATSYTGPNVALTFWNGFTGGDGPVMKSLVDKFNTANPNIKVTMNVYEWADYYQKVPAAVSTGNGPDLGIMHVDQVATNAARGVILALDDLAKSLQLNESDFSPPVWQAAVYNGKRYAIPLDVHPLGMFYNKKVLQAAGLDPEKPPTNNEEYMAALDKLKAKGVQGHWATPFPFTGTLQFEALTWQFGGQLFDEKATKPLFAEQPGVQALTWLTDLVKNGYSPKNVAQDADLIALQNGKAAFNWNGIWTINTLRGVKGMEWGVSALPQIGTQPAAWAGSHQFVQFKQRTQDANKLQAGKVFINFISQQSLEWAKGGQVPARKEIRDSPEFAALKEQAAIGTQIDNLHFPPSVPGIPDALATVDTAVNEAILLRKEPGKALADAAAKANQILEQNRKKYGG</sequence>
<comment type="caution">
    <text evidence="4">The sequence shown here is derived from an EMBL/GenBank/DDBJ whole genome shotgun (WGS) entry which is preliminary data.</text>
</comment>
<evidence type="ECO:0000313" key="5">
    <source>
        <dbReference type="Proteomes" id="UP000681340"/>
    </source>
</evidence>
<dbReference type="GO" id="GO:0015768">
    <property type="term" value="P:maltose transport"/>
    <property type="evidence" value="ECO:0007669"/>
    <property type="project" value="TreeGrafter"/>
</dbReference>
<organism evidence="4 5">
    <name type="scientific">Actinoplanes auranticolor</name>
    <dbReference type="NCBI Taxonomy" id="47988"/>
    <lineage>
        <taxon>Bacteria</taxon>
        <taxon>Bacillati</taxon>
        <taxon>Actinomycetota</taxon>
        <taxon>Actinomycetes</taxon>
        <taxon>Micromonosporales</taxon>
        <taxon>Micromonosporaceae</taxon>
        <taxon>Actinoplanes</taxon>
    </lineage>
</organism>
<evidence type="ECO:0000256" key="2">
    <source>
        <dbReference type="ARBA" id="ARBA00022448"/>
    </source>
</evidence>
<dbReference type="PROSITE" id="PS51318">
    <property type="entry name" value="TAT"/>
    <property type="match status" value="1"/>
</dbReference>
<dbReference type="PANTHER" id="PTHR30061:SF50">
    <property type="entry name" value="MALTOSE_MALTODEXTRIN-BINDING PERIPLASMIC PROTEIN"/>
    <property type="match status" value="1"/>
</dbReference>
<evidence type="ECO:0000256" key="1">
    <source>
        <dbReference type="ARBA" id="ARBA00008520"/>
    </source>
</evidence>
<dbReference type="GO" id="GO:1901982">
    <property type="term" value="F:maltose binding"/>
    <property type="evidence" value="ECO:0007669"/>
    <property type="project" value="TreeGrafter"/>
</dbReference>
<accession>A0A919S3Z7</accession>
<dbReference type="PROSITE" id="PS51257">
    <property type="entry name" value="PROKAR_LIPOPROTEIN"/>
    <property type="match status" value="1"/>
</dbReference>
<dbReference type="InterPro" id="IPR006059">
    <property type="entry name" value="SBP"/>
</dbReference>
<evidence type="ECO:0000313" key="4">
    <source>
        <dbReference type="EMBL" id="GIM63189.1"/>
    </source>
</evidence>
<keyword evidence="2" id="KW-0813">Transport</keyword>
<name>A0A919S3Z7_9ACTN</name>
<dbReference type="AlphaFoldDB" id="A0A919S3Z7"/>
<dbReference type="PANTHER" id="PTHR30061">
    <property type="entry name" value="MALTOSE-BINDING PERIPLASMIC PROTEIN"/>
    <property type="match status" value="1"/>
</dbReference>
<protein>
    <submittedName>
        <fullName evidence="4">Sugar ABC transporter substrate-binding protein</fullName>
    </submittedName>
</protein>
<dbReference type="Gene3D" id="3.40.190.10">
    <property type="entry name" value="Periplasmic binding protein-like II"/>
    <property type="match status" value="1"/>
</dbReference>
<comment type="similarity">
    <text evidence="1">Belongs to the bacterial solute-binding protein 1 family.</text>
</comment>
<gene>
    <name evidence="4" type="ORF">Aau02nite_02410</name>
</gene>
<proteinExistence type="inferred from homology"/>
<keyword evidence="3" id="KW-0732">Signal</keyword>
<dbReference type="InterPro" id="IPR006311">
    <property type="entry name" value="TAT_signal"/>
</dbReference>
<dbReference type="GO" id="GO:0042956">
    <property type="term" value="P:maltodextrin transmembrane transport"/>
    <property type="evidence" value="ECO:0007669"/>
    <property type="project" value="TreeGrafter"/>
</dbReference>
<dbReference type="SUPFAM" id="SSF53850">
    <property type="entry name" value="Periplasmic binding protein-like II"/>
    <property type="match status" value="1"/>
</dbReference>
<dbReference type="GO" id="GO:0055052">
    <property type="term" value="C:ATP-binding cassette (ABC) transporter complex, substrate-binding subunit-containing"/>
    <property type="evidence" value="ECO:0007669"/>
    <property type="project" value="TreeGrafter"/>
</dbReference>
<evidence type="ECO:0000256" key="3">
    <source>
        <dbReference type="ARBA" id="ARBA00022729"/>
    </source>
</evidence>
<dbReference type="CDD" id="cd14748">
    <property type="entry name" value="PBP2_UgpB"/>
    <property type="match status" value="1"/>
</dbReference>